<reference evidence="3" key="1">
    <citation type="submission" date="2017-12" db="EMBL/GenBank/DDBJ databases">
        <title>FDA dAtabase for Regulatory Grade micrObial Sequences (FDA-ARGOS): Supporting development and validation of Infectious Disease Dx tests.</title>
        <authorList>
            <person name="Campos J."/>
            <person name="Goldberg B."/>
            <person name="Tallon L."/>
            <person name="Sadzewicz L."/>
            <person name="Sengamalay N."/>
            <person name="Ott S."/>
            <person name="Godinez A."/>
            <person name="Nagaraj S."/>
            <person name="Vavikolanu K."/>
            <person name="Vyas G."/>
            <person name="Nadendla S."/>
            <person name="Aluvathingal J."/>
            <person name="Geyer C."/>
            <person name="Nandy P."/>
            <person name="Hobson J."/>
            <person name="Sichtig H."/>
        </authorList>
    </citation>
    <scope>NUCLEOTIDE SEQUENCE [LARGE SCALE GENOMIC DNA]</scope>
    <source>
        <strain evidence="3">FDAARGOS_79</strain>
    </source>
</reference>
<comment type="caution">
    <text evidence="2">The sequence shown here is derived from an EMBL/GenBank/DDBJ whole genome shotgun (WGS) entry which is preliminary data.</text>
</comment>
<protein>
    <submittedName>
        <fullName evidence="2">Uncharacterized protein</fullName>
    </submittedName>
</protein>
<dbReference type="AlphaFoldDB" id="A0AAP8TMU7"/>
<evidence type="ECO:0000256" key="1">
    <source>
        <dbReference type="SAM" id="Phobius"/>
    </source>
</evidence>
<name>A0AAP8TMU7_SERMA</name>
<evidence type="ECO:0000313" key="3">
    <source>
        <dbReference type="Proteomes" id="UP000030378"/>
    </source>
</evidence>
<keyword evidence="1" id="KW-0812">Transmembrane</keyword>
<proteinExistence type="predicted"/>
<accession>A0AAP8TMU7</accession>
<feature type="transmembrane region" description="Helical" evidence="1">
    <location>
        <begin position="108"/>
        <end position="127"/>
    </location>
</feature>
<keyword evidence="1" id="KW-1133">Transmembrane helix</keyword>
<organism evidence="2 3">
    <name type="scientific">Serratia marcescens</name>
    <dbReference type="NCBI Taxonomy" id="615"/>
    <lineage>
        <taxon>Bacteria</taxon>
        <taxon>Pseudomonadati</taxon>
        <taxon>Pseudomonadota</taxon>
        <taxon>Gammaproteobacteria</taxon>
        <taxon>Enterobacterales</taxon>
        <taxon>Yersiniaceae</taxon>
        <taxon>Serratia</taxon>
    </lineage>
</organism>
<gene>
    <name evidence="2" type="ORF">MC70_024555</name>
</gene>
<dbReference type="Proteomes" id="UP000030378">
    <property type="component" value="Unassembled WGS sequence"/>
</dbReference>
<sequence length="130" mass="14997">MKTASLIAAALLLVCWLAQYIYSRRYKHEFDVFYQRYTQQGHVVPAHVAIADGLGSLGTSIKAQWFRWILCGKKIKVKKNQYLPAKTYEFVRLSSSERLQTWMKNNGTLLALEGVLFIMALIFMMIARMS</sequence>
<dbReference type="RefSeq" id="WP_102985508.1">
    <property type="nucleotide sequence ID" value="NZ_CP053927.1"/>
</dbReference>
<keyword evidence="1" id="KW-0472">Membrane</keyword>
<evidence type="ECO:0000313" key="2">
    <source>
        <dbReference type="EMBL" id="PNO62592.1"/>
    </source>
</evidence>
<dbReference type="EMBL" id="JTBC02000014">
    <property type="protein sequence ID" value="PNO62592.1"/>
    <property type="molecule type" value="Genomic_DNA"/>
</dbReference>